<keyword evidence="1" id="KW-1133">Transmembrane helix</keyword>
<keyword evidence="1" id="KW-0472">Membrane</keyword>
<sequence length="220" mass="25695">FGGVCLFFELNGNTPPMKTFNKITISFTLLIYLLFSYSLLYQVYLEQTGPIYDNTLRFHVRADSDKKEAQERKLIVRDAVLRYVKEDVYRADSAQELKQNLAEKTEEIAQVAANASDGKPVRVYFTKERFPIRHYGTAIFPAGEYQALRVDIGKAAGHNWWCAFYPNLCYTPEKNFTLSESGKKQWKKITELTQGKWLEKTKHYFTKLKKFLPYWAKRSV</sequence>
<evidence type="ECO:0000256" key="1">
    <source>
        <dbReference type="SAM" id="Phobius"/>
    </source>
</evidence>
<comment type="caution">
    <text evidence="2">The sequence shown here is derived from an EMBL/GenBank/DDBJ whole genome shotgun (WGS) entry which is preliminary data.</text>
</comment>
<dbReference type="AlphaFoldDB" id="C0EYA3"/>
<reference evidence="2 3" key="1">
    <citation type="submission" date="2009-01" db="EMBL/GenBank/DDBJ databases">
        <authorList>
            <person name="Fulton L."/>
            <person name="Clifton S."/>
            <person name="Fulton B."/>
            <person name="Xu J."/>
            <person name="Minx P."/>
            <person name="Pepin K.H."/>
            <person name="Johnson M."/>
            <person name="Bhonagiri V."/>
            <person name="Nash W.E."/>
            <person name="Mardis E.R."/>
            <person name="Wilson R.K."/>
        </authorList>
    </citation>
    <scope>NUCLEOTIDE SEQUENCE [LARGE SCALE GENOMIC DNA]</scope>
    <source>
        <strain evidence="2 3">DSM 3353</strain>
    </source>
</reference>
<evidence type="ECO:0000313" key="3">
    <source>
        <dbReference type="Proteomes" id="UP000003174"/>
    </source>
</evidence>
<name>C0EYA3_9FIRM</name>
<proteinExistence type="predicted"/>
<protein>
    <submittedName>
        <fullName evidence="2">Putative stage II sporulation protein R</fullName>
    </submittedName>
</protein>
<feature type="non-terminal residue" evidence="2">
    <location>
        <position position="1"/>
    </location>
</feature>
<dbReference type="Pfam" id="PF09551">
    <property type="entry name" value="Spore_II_R"/>
    <property type="match status" value="1"/>
</dbReference>
<dbReference type="eggNOG" id="ENOG5031K93">
    <property type="taxonomic scope" value="Bacteria"/>
</dbReference>
<evidence type="ECO:0000313" key="2">
    <source>
        <dbReference type="EMBL" id="EEG35656.1"/>
    </source>
</evidence>
<dbReference type="EMBL" id="ACEP01000106">
    <property type="protein sequence ID" value="EEG35656.1"/>
    <property type="molecule type" value="Genomic_DNA"/>
</dbReference>
<organism evidence="2 3">
    <name type="scientific">Anaerobutyricum hallii DSM 3353</name>
    <dbReference type="NCBI Taxonomy" id="411469"/>
    <lineage>
        <taxon>Bacteria</taxon>
        <taxon>Bacillati</taxon>
        <taxon>Bacillota</taxon>
        <taxon>Clostridia</taxon>
        <taxon>Lachnospirales</taxon>
        <taxon>Lachnospiraceae</taxon>
        <taxon>Anaerobutyricum</taxon>
    </lineage>
</organism>
<dbReference type="InterPro" id="IPR014202">
    <property type="entry name" value="Spore_II_R"/>
</dbReference>
<feature type="transmembrane region" description="Helical" evidence="1">
    <location>
        <begin position="23"/>
        <end position="44"/>
    </location>
</feature>
<dbReference type="RefSeq" id="WP_005349249.1">
    <property type="nucleotide sequence ID" value="NZ_ACEP01000106.1"/>
</dbReference>
<gene>
    <name evidence="2" type="ORF">EUBHAL_02407</name>
</gene>
<keyword evidence="1" id="KW-0812">Transmembrane</keyword>
<accession>C0EYA3</accession>
<dbReference type="Proteomes" id="UP000003174">
    <property type="component" value="Unassembled WGS sequence"/>
</dbReference>
<reference evidence="2 3" key="2">
    <citation type="submission" date="2009-02" db="EMBL/GenBank/DDBJ databases">
        <title>Draft genome sequence of Eubacterium hallii (DSM 3353).</title>
        <authorList>
            <person name="Sudarsanam P."/>
            <person name="Ley R."/>
            <person name="Guruge J."/>
            <person name="Turnbaugh P.J."/>
            <person name="Mahowald M."/>
            <person name="Liep D."/>
            <person name="Gordon J."/>
        </authorList>
    </citation>
    <scope>NUCLEOTIDE SEQUENCE [LARGE SCALE GENOMIC DNA]</scope>
    <source>
        <strain evidence="2 3">DSM 3353</strain>
    </source>
</reference>